<evidence type="ECO:0000313" key="4">
    <source>
        <dbReference type="EMBL" id="KAI8580253.1"/>
    </source>
</evidence>
<proteinExistence type="predicted"/>
<dbReference type="InterPro" id="IPR050300">
    <property type="entry name" value="GDXG_lipolytic_enzyme"/>
</dbReference>
<dbReference type="EMBL" id="MU620913">
    <property type="protein sequence ID" value="KAI8580253.1"/>
    <property type="molecule type" value="Genomic_DNA"/>
</dbReference>
<keyword evidence="5" id="KW-1185">Reference proteome</keyword>
<feature type="compositionally biased region" description="Basic and acidic residues" evidence="2">
    <location>
        <begin position="10"/>
        <end position="23"/>
    </location>
</feature>
<name>A0AAD5EAR3_UMBRA</name>
<dbReference type="GeneID" id="75913794"/>
<evidence type="ECO:0000313" key="5">
    <source>
        <dbReference type="Proteomes" id="UP001206595"/>
    </source>
</evidence>
<protein>
    <recommendedName>
        <fullName evidence="3">Alpha/beta hydrolase fold-3 domain-containing protein</fullName>
    </recommendedName>
</protein>
<dbReference type="Gene3D" id="3.40.50.1820">
    <property type="entry name" value="alpha/beta hydrolase"/>
    <property type="match status" value="1"/>
</dbReference>
<dbReference type="PANTHER" id="PTHR48081">
    <property type="entry name" value="AB HYDROLASE SUPERFAMILY PROTEIN C4A8.06C"/>
    <property type="match status" value="1"/>
</dbReference>
<comment type="caution">
    <text evidence="4">The sequence shown here is derived from an EMBL/GenBank/DDBJ whole genome shotgun (WGS) entry which is preliminary data.</text>
</comment>
<organism evidence="4 5">
    <name type="scientific">Umbelopsis ramanniana AG</name>
    <dbReference type="NCBI Taxonomy" id="1314678"/>
    <lineage>
        <taxon>Eukaryota</taxon>
        <taxon>Fungi</taxon>
        <taxon>Fungi incertae sedis</taxon>
        <taxon>Mucoromycota</taxon>
        <taxon>Mucoromycotina</taxon>
        <taxon>Umbelopsidomycetes</taxon>
        <taxon>Umbelopsidales</taxon>
        <taxon>Umbelopsidaceae</taxon>
        <taxon>Umbelopsis</taxon>
    </lineage>
</organism>
<reference evidence="4" key="1">
    <citation type="submission" date="2021-06" db="EMBL/GenBank/DDBJ databases">
        <authorList>
            <consortium name="DOE Joint Genome Institute"/>
            <person name="Mondo S.J."/>
            <person name="Amses K.R."/>
            <person name="Simmons D.R."/>
            <person name="Longcore J.E."/>
            <person name="Seto K."/>
            <person name="Alves G.H."/>
            <person name="Bonds A.E."/>
            <person name="Quandt C.A."/>
            <person name="Davis W.J."/>
            <person name="Chang Y."/>
            <person name="Letcher P.M."/>
            <person name="Powell M.J."/>
            <person name="Kuo A."/>
            <person name="Labutti K."/>
            <person name="Pangilinan J."/>
            <person name="Andreopoulos W."/>
            <person name="Tritt A."/>
            <person name="Riley R."/>
            <person name="Hundley H."/>
            <person name="Johnson J."/>
            <person name="Lipzen A."/>
            <person name="Barry K."/>
            <person name="Berbee M.L."/>
            <person name="Buchler N.E."/>
            <person name="Grigoriev I.V."/>
            <person name="Spatafora J.W."/>
            <person name="Stajich J.E."/>
            <person name="James T.Y."/>
        </authorList>
    </citation>
    <scope>NUCLEOTIDE SEQUENCE</scope>
    <source>
        <strain evidence="4">AG</strain>
    </source>
</reference>
<feature type="region of interest" description="Disordered" evidence="2">
    <location>
        <begin position="1"/>
        <end position="23"/>
    </location>
</feature>
<dbReference type="Pfam" id="PF07859">
    <property type="entry name" value="Abhydrolase_3"/>
    <property type="match status" value="1"/>
</dbReference>
<evidence type="ECO:0000256" key="1">
    <source>
        <dbReference type="ARBA" id="ARBA00022801"/>
    </source>
</evidence>
<reference evidence="4" key="2">
    <citation type="journal article" date="2022" name="Proc. Natl. Acad. Sci. U.S.A.">
        <title>Diploid-dominant life cycles characterize the early evolution of Fungi.</title>
        <authorList>
            <person name="Amses K.R."/>
            <person name="Simmons D.R."/>
            <person name="Longcore J.E."/>
            <person name="Mondo S.J."/>
            <person name="Seto K."/>
            <person name="Jeronimo G.H."/>
            <person name="Bonds A.E."/>
            <person name="Quandt C.A."/>
            <person name="Davis W.J."/>
            <person name="Chang Y."/>
            <person name="Federici B.A."/>
            <person name="Kuo A."/>
            <person name="LaButti K."/>
            <person name="Pangilinan J."/>
            <person name="Andreopoulos W."/>
            <person name="Tritt A."/>
            <person name="Riley R."/>
            <person name="Hundley H."/>
            <person name="Johnson J."/>
            <person name="Lipzen A."/>
            <person name="Barry K."/>
            <person name="Lang B.F."/>
            <person name="Cuomo C.A."/>
            <person name="Buchler N.E."/>
            <person name="Grigoriev I.V."/>
            <person name="Spatafora J.W."/>
            <person name="Stajich J.E."/>
            <person name="James T.Y."/>
        </authorList>
    </citation>
    <scope>NUCLEOTIDE SEQUENCE</scope>
    <source>
        <strain evidence="4">AG</strain>
    </source>
</reference>
<dbReference type="RefSeq" id="XP_051445257.1">
    <property type="nucleotide sequence ID" value="XM_051588449.1"/>
</dbReference>
<dbReference type="Proteomes" id="UP001206595">
    <property type="component" value="Unassembled WGS sequence"/>
</dbReference>
<evidence type="ECO:0000259" key="3">
    <source>
        <dbReference type="Pfam" id="PF07859"/>
    </source>
</evidence>
<keyword evidence="1" id="KW-0378">Hydrolase</keyword>
<dbReference type="AlphaFoldDB" id="A0AAD5EAR3"/>
<dbReference type="PANTHER" id="PTHR48081:SF8">
    <property type="entry name" value="ALPHA_BETA HYDROLASE FOLD-3 DOMAIN-CONTAINING PROTEIN-RELATED"/>
    <property type="match status" value="1"/>
</dbReference>
<accession>A0AAD5EAR3</accession>
<dbReference type="InterPro" id="IPR029058">
    <property type="entry name" value="AB_hydrolase_fold"/>
</dbReference>
<dbReference type="SUPFAM" id="SSF53474">
    <property type="entry name" value="alpha/beta-Hydrolases"/>
    <property type="match status" value="1"/>
</dbReference>
<dbReference type="GO" id="GO:0016787">
    <property type="term" value="F:hydrolase activity"/>
    <property type="evidence" value="ECO:0007669"/>
    <property type="project" value="UniProtKB-KW"/>
</dbReference>
<evidence type="ECO:0000256" key="2">
    <source>
        <dbReference type="SAM" id="MobiDB-lite"/>
    </source>
</evidence>
<gene>
    <name evidence="4" type="ORF">K450DRAFT_237590</name>
</gene>
<sequence length="342" mass="37815">MVPESPVLKARRETSPDNFSHKEDFPTSSTFTMATALGDVFKYEPHIVREKMAKFWNKVKGAIPMTEVGSVTETSFQSIDKNDVTLRVYTPEGAGPFPAVVFYHGGGFVLCSLDTHDFLCRAICKKVQAVVISVDYRLAPEAKYPKGVEDAYAALCHVYENATKFNIDNKRIAVAGDSAGGNLSTVTSILSKERNGPPIIYQCLIYPTTDFAFHGKREKQGQAVNKSQTLSNESMNYFGRHYLNKPSEAREPYASPLRAKDLSNLPPAMIITAEHDVLKAEGQAYGERLKEAGVDCQMVFAADQDHGFLTVYPPVDDRVNETFDAMFKALNDALHASPKAKL</sequence>
<feature type="domain" description="Alpha/beta hydrolase fold-3" evidence="3">
    <location>
        <begin position="100"/>
        <end position="309"/>
    </location>
</feature>
<dbReference type="InterPro" id="IPR013094">
    <property type="entry name" value="AB_hydrolase_3"/>
</dbReference>